<dbReference type="GO" id="GO:0005886">
    <property type="term" value="C:plasma membrane"/>
    <property type="evidence" value="ECO:0007669"/>
    <property type="project" value="TreeGrafter"/>
</dbReference>
<accession>A0A9W9YM98</accession>
<keyword evidence="4" id="KW-0812">Transmembrane</keyword>
<evidence type="ECO:0000256" key="3">
    <source>
        <dbReference type="ARBA" id="ARBA00023303"/>
    </source>
</evidence>
<gene>
    <name evidence="5" type="ORF">OS493_022069</name>
</gene>
<evidence type="ECO:0000313" key="5">
    <source>
        <dbReference type="EMBL" id="KAJ7358637.1"/>
    </source>
</evidence>
<dbReference type="GO" id="GO:0051480">
    <property type="term" value="P:regulation of cytosolic calcium ion concentration"/>
    <property type="evidence" value="ECO:0007669"/>
    <property type="project" value="TreeGrafter"/>
</dbReference>
<comment type="caution">
    <text evidence="5">The sequence shown here is derived from an EMBL/GenBank/DDBJ whole genome shotgun (WGS) entry which is preliminary data.</text>
</comment>
<dbReference type="AlphaFoldDB" id="A0A9W9YM98"/>
<proteinExistence type="predicted"/>
<reference evidence="5" key="1">
    <citation type="submission" date="2023-01" db="EMBL/GenBank/DDBJ databases">
        <title>Genome assembly of the deep-sea coral Lophelia pertusa.</title>
        <authorList>
            <person name="Herrera S."/>
            <person name="Cordes E."/>
        </authorList>
    </citation>
    <scope>NUCLEOTIDE SEQUENCE</scope>
    <source>
        <strain evidence="5">USNM1676648</strain>
        <tissue evidence="5">Polyp</tissue>
    </source>
</reference>
<evidence type="ECO:0000256" key="4">
    <source>
        <dbReference type="SAM" id="Phobius"/>
    </source>
</evidence>
<dbReference type="GO" id="GO:0015279">
    <property type="term" value="F:store-operated calcium channel activity"/>
    <property type="evidence" value="ECO:0007669"/>
    <property type="project" value="TreeGrafter"/>
</dbReference>
<dbReference type="PANTHER" id="PTHR10117:SF54">
    <property type="entry name" value="TRANSIENT RECEPTOR POTENTIAL-GAMMA PROTEIN"/>
    <property type="match status" value="1"/>
</dbReference>
<sequence length="256" mass="30282">MNIDGPSLGFINKGLACEEHENGNLLTELPVCDSDEERKRIEEKKTFENDFLKKIKKGNFEDIENTIKPRAFKKCDSNTLLMSMKVSFELRRRADNKGPDEERFNQLANSVEKFTYCLLDPLRSDQEKREQFGENFLDDIVDDAIDLDQKKFFTHPVVHDEMTRKWHGRDECMKKTWRGRDFKKSELGSWLQLLLFRFWCIFDLVFSPILFSVFSLVKKRSERYERSQVAGIVLASYADFLWDRIKHTAFVQIKQV</sequence>
<keyword evidence="4" id="KW-0472">Membrane</keyword>
<keyword evidence="2" id="KW-0406">Ion transport</keyword>
<keyword evidence="4" id="KW-1133">Transmembrane helix</keyword>
<evidence type="ECO:0000256" key="1">
    <source>
        <dbReference type="ARBA" id="ARBA00022448"/>
    </source>
</evidence>
<feature type="transmembrane region" description="Helical" evidence="4">
    <location>
        <begin position="190"/>
        <end position="217"/>
    </location>
</feature>
<name>A0A9W9YM98_9CNID</name>
<dbReference type="GO" id="GO:0034703">
    <property type="term" value="C:cation channel complex"/>
    <property type="evidence" value="ECO:0007669"/>
    <property type="project" value="TreeGrafter"/>
</dbReference>
<keyword evidence="6" id="KW-1185">Reference proteome</keyword>
<evidence type="ECO:0000256" key="2">
    <source>
        <dbReference type="ARBA" id="ARBA00023065"/>
    </source>
</evidence>
<keyword evidence="3" id="KW-0407">Ion channel</keyword>
<dbReference type="InterPro" id="IPR002153">
    <property type="entry name" value="TRPC_channel"/>
</dbReference>
<protein>
    <submittedName>
        <fullName evidence="5">Uncharacterized protein</fullName>
    </submittedName>
</protein>
<evidence type="ECO:0000313" key="6">
    <source>
        <dbReference type="Proteomes" id="UP001163046"/>
    </source>
</evidence>
<keyword evidence="1" id="KW-0813">Transport</keyword>
<dbReference type="PANTHER" id="PTHR10117">
    <property type="entry name" value="TRANSIENT RECEPTOR POTENTIAL CHANNEL"/>
    <property type="match status" value="1"/>
</dbReference>
<organism evidence="5 6">
    <name type="scientific">Desmophyllum pertusum</name>
    <dbReference type="NCBI Taxonomy" id="174260"/>
    <lineage>
        <taxon>Eukaryota</taxon>
        <taxon>Metazoa</taxon>
        <taxon>Cnidaria</taxon>
        <taxon>Anthozoa</taxon>
        <taxon>Hexacorallia</taxon>
        <taxon>Scleractinia</taxon>
        <taxon>Caryophylliina</taxon>
        <taxon>Caryophylliidae</taxon>
        <taxon>Desmophyllum</taxon>
    </lineage>
</organism>
<dbReference type="GO" id="GO:0070679">
    <property type="term" value="F:inositol 1,4,5 trisphosphate binding"/>
    <property type="evidence" value="ECO:0007669"/>
    <property type="project" value="TreeGrafter"/>
</dbReference>
<dbReference type="EMBL" id="MU827316">
    <property type="protein sequence ID" value="KAJ7358637.1"/>
    <property type="molecule type" value="Genomic_DNA"/>
</dbReference>
<dbReference type="Proteomes" id="UP001163046">
    <property type="component" value="Unassembled WGS sequence"/>
</dbReference>